<evidence type="ECO:0000256" key="2">
    <source>
        <dbReference type="ARBA" id="ARBA00012962"/>
    </source>
</evidence>
<dbReference type="InterPro" id="IPR022893">
    <property type="entry name" value="Shikimate_DH_fam"/>
</dbReference>
<proteinExistence type="inferred from homology"/>
<dbReference type="Pfam" id="PF01488">
    <property type="entry name" value="Shikimate_DH"/>
    <property type="match status" value="1"/>
</dbReference>
<dbReference type="NCBIfam" id="TIGR00507">
    <property type="entry name" value="aroE"/>
    <property type="match status" value="1"/>
</dbReference>
<dbReference type="EMBL" id="WNXQ01000004">
    <property type="protein sequence ID" value="MWB78029.1"/>
    <property type="molecule type" value="Genomic_DNA"/>
</dbReference>
<dbReference type="EC" id="1.1.1.25" evidence="2 8"/>
<feature type="binding site" evidence="8">
    <location>
        <position position="215"/>
    </location>
    <ligand>
        <name>NADP(+)</name>
        <dbReference type="ChEBI" id="CHEBI:58349"/>
    </ligand>
</feature>
<dbReference type="SUPFAM" id="SSF51735">
    <property type="entry name" value="NAD(P)-binding Rossmann-fold domains"/>
    <property type="match status" value="1"/>
</dbReference>
<dbReference type="Gene3D" id="3.40.50.10860">
    <property type="entry name" value="Leucine Dehydrogenase, chain A, domain 1"/>
    <property type="match status" value="1"/>
</dbReference>
<feature type="binding site" evidence="8">
    <location>
        <position position="102"/>
    </location>
    <ligand>
        <name>shikimate</name>
        <dbReference type="ChEBI" id="CHEBI:36208"/>
    </ligand>
</feature>
<dbReference type="Pfam" id="PF08501">
    <property type="entry name" value="Shikimate_dh_N"/>
    <property type="match status" value="1"/>
</dbReference>
<feature type="binding site" evidence="8">
    <location>
        <begin position="127"/>
        <end position="131"/>
    </location>
    <ligand>
        <name>NADP(+)</name>
        <dbReference type="ChEBI" id="CHEBI:58349"/>
    </ligand>
</feature>
<evidence type="ECO:0000256" key="6">
    <source>
        <dbReference type="ARBA" id="ARBA00023141"/>
    </source>
</evidence>
<dbReference type="PANTHER" id="PTHR21089">
    <property type="entry name" value="SHIKIMATE DEHYDROGENASE"/>
    <property type="match status" value="1"/>
</dbReference>
<dbReference type="FunFam" id="3.40.50.10860:FF:000006">
    <property type="entry name" value="Shikimate dehydrogenase (NADP(+))"/>
    <property type="match status" value="1"/>
</dbReference>
<dbReference type="GO" id="GO:0050661">
    <property type="term" value="F:NADP binding"/>
    <property type="evidence" value="ECO:0007669"/>
    <property type="project" value="InterPro"/>
</dbReference>
<evidence type="ECO:0000256" key="5">
    <source>
        <dbReference type="ARBA" id="ARBA00023002"/>
    </source>
</evidence>
<organism evidence="12 13">
    <name type="scientific">Pseudooceanicola pacificus</name>
    <dbReference type="NCBI Taxonomy" id="2676438"/>
    <lineage>
        <taxon>Bacteria</taxon>
        <taxon>Pseudomonadati</taxon>
        <taxon>Pseudomonadota</taxon>
        <taxon>Alphaproteobacteria</taxon>
        <taxon>Rhodobacterales</taxon>
        <taxon>Paracoccaceae</taxon>
        <taxon>Pseudooceanicola</taxon>
    </lineage>
</organism>
<keyword evidence="5 8" id="KW-0560">Oxidoreductase</keyword>
<feature type="active site" description="Proton acceptor" evidence="8">
    <location>
        <position position="66"/>
    </location>
</feature>
<dbReference type="RefSeq" id="WP_160382308.1">
    <property type="nucleotide sequence ID" value="NZ_WNXQ01000004.1"/>
</dbReference>
<dbReference type="InterPro" id="IPR011342">
    <property type="entry name" value="Shikimate_DH"/>
</dbReference>
<reference evidence="12 13" key="1">
    <citation type="submission" date="2019-11" db="EMBL/GenBank/DDBJ databases">
        <title>Pseudooceanicola pacifica sp. nov., isolated from deep-sea sediment of the Pacific Ocean.</title>
        <authorList>
            <person name="Lyu L."/>
        </authorList>
    </citation>
    <scope>NUCLEOTIDE SEQUENCE [LARGE SCALE GENOMIC DNA]</scope>
    <source>
        <strain evidence="12 13">216_PA32_1</strain>
    </source>
</reference>
<dbReference type="AlphaFoldDB" id="A0A844WF70"/>
<keyword evidence="6 8" id="KW-0057">Aromatic amino acid biosynthesis</keyword>
<evidence type="ECO:0000313" key="12">
    <source>
        <dbReference type="EMBL" id="MWB78029.1"/>
    </source>
</evidence>
<comment type="pathway">
    <text evidence="1 8">Metabolic intermediate biosynthesis; chorismate biosynthesis; chorismate from D-erythrose 4-phosphate and phosphoenolpyruvate: step 4/7.</text>
</comment>
<comment type="similarity">
    <text evidence="8">Belongs to the shikimate dehydrogenase family.</text>
</comment>
<comment type="subunit">
    <text evidence="8">Homodimer.</text>
</comment>
<dbReference type="GO" id="GO:0009423">
    <property type="term" value="P:chorismate biosynthetic process"/>
    <property type="evidence" value="ECO:0007669"/>
    <property type="project" value="UniProtKB-UniRule"/>
</dbReference>
<comment type="catalytic activity">
    <reaction evidence="7 8">
        <text>shikimate + NADP(+) = 3-dehydroshikimate + NADPH + H(+)</text>
        <dbReference type="Rhea" id="RHEA:17737"/>
        <dbReference type="ChEBI" id="CHEBI:15378"/>
        <dbReference type="ChEBI" id="CHEBI:16630"/>
        <dbReference type="ChEBI" id="CHEBI:36208"/>
        <dbReference type="ChEBI" id="CHEBI:57783"/>
        <dbReference type="ChEBI" id="CHEBI:58349"/>
        <dbReference type="EC" id="1.1.1.25"/>
    </reaction>
</comment>
<feature type="binding site" evidence="8">
    <location>
        <position position="246"/>
    </location>
    <ligand>
        <name>shikimate</name>
        <dbReference type="ChEBI" id="CHEBI:36208"/>
    </ligand>
</feature>
<dbReference type="CDD" id="cd01065">
    <property type="entry name" value="NAD_bind_Shikimate_DH"/>
    <property type="match status" value="1"/>
</dbReference>
<evidence type="ECO:0000256" key="3">
    <source>
        <dbReference type="ARBA" id="ARBA00022605"/>
    </source>
</evidence>
<protein>
    <recommendedName>
        <fullName evidence="2 8">Shikimate dehydrogenase (NADP(+))</fullName>
        <shortName evidence="8">SDH</shortName>
        <ecNumber evidence="2 8">1.1.1.25</ecNumber>
    </recommendedName>
</protein>
<feature type="binding site" evidence="8">
    <location>
        <position position="62"/>
    </location>
    <ligand>
        <name>shikimate</name>
        <dbReference type="ChEBI" id="CHEBI:36208"/>
    </ligand>
</feature>
<dbReference type="UniPathway" id="UPA00053">
    <property type="reaction ID" value="UER00087"/>
</dbReference>
<feature type="binding site" evidence="8">
    <location>
        <position position="78"/>
    </location>
    <ligand>
        <name>NADP(+)</name>
        <dbReference type="ChEBI" id="CHEBI:58349"/>
    </ligand>
</feature>
<feature type="binding site" evidence="8">
    <location>
        <position position="239"/>
    </location>
    <ligand>
        <name>NADP(+)</name>
        <dbReference type="ChEBI" id="CHEBI:58349"/>
    </ligand>
</feature>
<keyword evidence="4 8" id="KW-0521">NADP</keyword>
<dbReference type="InterPro" id="IPR041121">
    <property type="entry name" value="SDH_C"/>
</dbReference>
<feature type="domain" description="SDH C-terminal" evidence="11">
    <location>
        <begin position="239"/>
        <end position="266"/>
    </location>
</feature>
<dbReference type="GO" id="GO:0005829">
    <property type="term" value="C:cytosol"/>
    <property type="evidence" value="ECO:0007669"/>
    <property type="project" value="TreeGrafter"/>
</dbReference>
<sequence length="273" mass="28837">MPDAYAVFGNPVAHSKSPWLHETFARQTGETLTYRAIEAQPGAFQDAIFGFMQEGGAGANVTAPFKLDACALADDCRDRAALAGAANCLKFEGGRIIADNFDGVGLTRDIEVNLGVPLAGKSVLLLGAGGAARGAIQPFLDAGPARLVVSNRTLEEASALGATEAWRGRIETCALADLGEESFDLVVNATAASLFGELPDIPPEVFGKDCLAYDLVYGKGLTPFLSFARLSRAAHIADGLGMLVEQAAEAFHWWRGVRPETGQIIKKMTVPLD</sequence>
<comment type="function">
    <text evidence="8">Involved in the biosynthesis of the chorismate, which leads to the biosynthesis of aromatic amino acids. Catalyzes the reversible NADPH linked reduction of 3-dehydroshikimate (DHSA) to yield shikimate (SA).</text>
</comment>
<keyword evidence="3 8" id="KW-0028">Amino-acid biosynthesis</keyword>
<dbReference type="GO" id="GO:0004764">
    <property type="term" value="F:shikimate 3-dehydrogenase (NADP+) activity"/>
    <property type="evidence" value="ECO:0007669"/>
    <property type="project" value="UniProtKB-UniRule"/>
</dbReference>
<comment type="caution">
    <text evidence="8">Lacks conserved residue(s) required for the propagation of feature annotation.</text>
</comment>
<evidence type="ECO:0000259" key="11">
    <source>
        <dbReference type="Pfam" id="PF18317"/>
    </source>
</evidence>
<dbReference type="GO" id="GO:0008652">
    <property type="term" value="P:amino acid biosynthetic process"/>
    <property type="evidence" value="ECO:0007669"/>
    <property type="project" value="UniProtKB-KW"/>
</dbReference>
<dbReference type="PANTHER" id="PTHR21089:SF1">
    <property type="entry name" value="BIFUNCTIONAL 3-DEHYDROQUINATE DEHYDRATASE_SHIKIMATE DEHYDROGENASE, CHLOROPLASTIC"/>
    <property type="match status" value="1"/>
</dbReference>
<feature type="domain" description="Shikimate dehydrogenase substrate binding N-terminal" evidence="10">
    <location>
        <begin position="7"/>
        <end position="89"/>
    </location>
</feature>
<comment type="caution">
    <text evidence="12">The sequence shown here is derived from an EMBL/GenBank/DDBJ whole genome shotgun (WGS) entry which is preliminary data.</text>
</comment>
<dbReference type="Gene3D" id="3.40.50.720">
    <property type="entry name" value="NAD(P)-binding Rossmann-like Domain"/>
    <property type="match status" value="1"/>
</dbReference>
<dbReference type="InterPro" id="IPR036291">
    <property type="entry name" value="NAD(P)-bd_dom_sf"/>
</dbReference>
<evidence type="ECO:0000259" key="9">
    <source>
        <dbReference type="Pfam" id="PF01488"/>
    </source>
</evidence>
<dbReference type="NCBIfam" id="NF001310">
    <property type="entry name" value="PRK00258.1-2"/>
    <property type="match status" value="1"/>
</dbReference>
<dbReference type="GO" id="GO:0019632">
    <property type="term" value="P:shikimate metabolic process"/>
    <property type="evidence" value="ECO:0007669"/>
    <property type="project" value="InterPro"/>
</dbReference>
<evidence type="ECO:0000256" key="8">
    <source>
        <dbReference type="HAMAP-Rule" id="MF_00222"/>
    </source>
</evidence>
<name>A0A844WF70_9RHOB</name>
<dbReference type="InterPro" id="IPR013708">
    <property type="entry name" value="Shikimate_DH-bd_N"/>
</dbReference>
<evidence type="ECO:0000256" key="1">
    <source>
        <dbReference type="ARBA" id="ARBA00004871"/>
    </source>
</evidence>
<dbReference type="HAMAP" id="MF_00222">
    <property type="entry name" value="Shikimate_DH_AroE"/>
    <property type="match status" value="1"/>
</dbReference>
<evidence type="ECO:0000259" key="10">
    <source>
        <dbReference type="Pfam" id="PF08501"/>
    </source>
</evidence>
<dbReference type="Proteomes" id="UP000443843">
    <property type="component" value="Unassembled WGS sequence"/>
</dbReference>
<evidence type="ECO:0000256" key="4">
    <source>
        <dbReference type="ARBA" id="ARBA00022857"/>
    </source>
</evidence>
<feature type="binding site" evidence="8">
    <location>
        <begin position="15"/>
        <end position="17"/>
    </location>
    <ligand>
        <name>shikimate</name>
        <dbReference type="ChEBI" id="CHEBI:36208"/>
    </ligand>
</feature>
<accession>A0A844WF70</accession>
<evidence type="ECO:0000313" key="13">
    <source>
        <dbReference type="Proteomes" id="UP000443843"/>
    </source>
</evidence>
<dbReference type="GO" id="GO:0009073">
    <property type="term" value="P:aromatic amino acid family biosynthetic process"/>
    <property type="evidence" value="ECO:0007669"/>
    <property type="project" value="UniProtKB-KW"/>
</dbReference>
<evidence type="ECO:0000256" key="7">
    <source>
        <dbReference type="ARBA" id="ARBA00049442"/>
    </source>
</evidence>
<dbReference type="InterPro" id="IPR006151">
    <property type="entry name" value="Shikm_DH/Glu-tRNA_Rdtase"/>
</dbReference>
<dbReference type="Pfam" id="PF18317">
    <property type="entry name" value="SDH_C"/>
    <property type="match status" value="1"/>
</dbReference>
<feature type="binding site" evidence="8">
    <location>
        <position position="87"/>
    </location>
    <ligand>
        <name>shikimate</name>
        <dbReference type="ChEBI" id="CHEBI:36208"/>
    </ligand>
</feature>
<dbReference type="SUPFAM" id="SSF53223">
    <property type="entry name" value="Aminoacid dehydrogenase-like, N-terminal domain"/>
    <property type="match status" value="1"/>
</dbReference>
<keyword evidence="13" id="KW-1185">Reference proteome</keyword>
<feature type="domain" description="Quinate/shikimate 5-dehydrogenase/glutamyl-tRNA reductase" evidence="9">
    <location>
        <begin position="118"/>
        <end position="193"/>
    </location>
</feature>
<dbReference type="InterPro" id="IPR046346">
    <property type="entry name" value="Aminoacid_DH-like_N_sf"/>
</dbReference>
<gene>
    <name evidence="8 12" type="primary">aroE</name>
    <name evidence="12" type="ORF">GLS40_08350</name>
</gene>
<feature type="binding site" evidence="8">
    <location>
        <position position="217"/>
    </location>
    <ligand>
        <name>shikimate</name>
        <dbReference type="ChEBI" id="CHEBI:36208"/>
    </ligand>
</feature>